<feature type="domain" description="NADPH-dependent FMN reductase-like" evidence="4">
    <location>
        <begin position="5"/>
        <end position="155"/>
    </location>
</feature>
<keyword evidence="1" id="KW-0285">Flavoprotein</keyword>
<dbReference type="RefSeq" id="WP_375063438.1">
    <property type="nucleotide sequence ID" value="NZ_JBHGBT010000011.1"/>
</dbReference>
<dbReference type="Gene3D" id="3.40.50.360">
    <property type="match status" value="1"/>
</dbReference>
<reference evidence="5 6" key="1">
    <citation type="submission" date="2024-09" db="EMBL/GenBank/DDBJ databases">
        <title>Draft genome sequence of multifaceted antimicrobials producing Streptomyces sp. strain FH1.</title>
        <authorList>
            <person name="Hassan F."/>
            <person name="Ali H."/>
            <person name="Hassan N."/>
            <person name="Nawaz A."/>
        </authorList>
    </citation>
    <scope>NUCLEOTIDE SEQUENCE [LARGE SCALE GENOMIC DNA]</scope>
    <source>
        <strain evidence="5 6">FH1</strain>
    </source>
</reference>
<dbReference type="InterPro" id="IPR051814">
    <property type="entry name" value="NAD(P)H-dep_FMN_reductase"/>
</dbReference>
<gene>
    <name evidence="5" type="ORF">ACE11A_14140</name>
</gene>
<accession>A0ABV4ZMY7</accession>
<dbReference type="EMBL" id="JBHGBT010000011">
    <property type="protein sequence ID" value="MFB4195496.1"/>
    <property type="molecule type" value="Genomic_DNA"/>
</dbReference>
<dbReference type="EC" id="1.5.1.-" evidence="5"/>
<name>A0ABV4ZMY7_9ACTN</name>
<dbReference type="PANTHER" id="PTHR43408">
    <property type="entry name" value="FMN REDUCTASE (NADPH)"/>
    <property type="match status" value="1"/>
</dbReference>
<keyword evidence="3 5" id="KW-0560">Oxidoreductase</keyword>
<dbReference type="GO" id="GO:0016491">
    <property type="term" value="F:oxidoreductase activity"/>
    <property type="evidence" value="ECO:0007669"/>
    <property type="project" value="UniProtKB-KW"/>
</dbReference>
<evidence type="ECO:0000256" key="3">
    <source>
        <dbReference type="ARBA" id="ARBA00023002"/>
    </source>
</evidence>
<dbReference type="InterPro" id="IPR005025">
    <property type="entry name" value="FMN_Rdtase-like_dom"/>
</dbReference>
<proteinExistence type="predicted"/>
<evidence type="ECO:0000259" key="4">
    <source>
        <dbReference type="Pfam" id="PF03358"/>
    </source>
</evidence>
<evidence type="ECO:0000256" key="1">
    <source>
        <dbReference type="ARBA" id="ARBA00022630"/>
    </source>
</evidence>
<organism evidence="5 6">
    <name type="scientific">Streptomyces carpaticus</name>
    <dbReference type="NCBI Taxonomy" id="285558"/>
    <lineage>
        <taxon>Bacteria</taxon>
        <taxon>Bacillati</taxon>
        <taxon>Actinomycetota</taxon>
        <taxon>Actinomycetes</taxon>
        <taxon>Kitasatosporales</taxon>
        <taxon>Streptomycetaceae</taxon>
        <taxon>Streptomyces</taxon>
    </lineage>
</organism>
<evidence type="ECO:0000313" key="5">
    <source>
        <dbReference type="EMBL" id="MFB4195496.1"/>
    </source>
</evidence>
<keyword evidence="2" id="KW-0288">FMN</keyword>
<evidence type="ECO:0000256" key="2">
    <source>
        <dbReference type="ARBA" id="ARBA00022643"/>
    </source>
</evidence>
<comment type="caution">
    <text evidence="5">The sequence shown here is derived from an EMBL/GenBank/DDBJ whole genome shotgun (WGS) entry which is preliminary data.</text>
</comment>
<sequence>MTALKLTVVTAGLGKPSTTRLLADRLASATEEHLAEQERDVDTRVFELRELAGDIAQHLATGFPGPALREALDATTGADGIIAVTPVFNASYSGLFKSYADLLEADQLAGRPVLIAATGGSPRHSLMLDHAMRPLFGYLRTTVVPTGVYAAAEDWGGGTDPLIDRLPARIHRAGRELATLMAGGAAQARREPDLVPFAEQLAALRPGT</sequence>
<dbReference type="InterPro" id="IPR029039">
    <property type="entry name" value="Flavoprotein-like_sf"/>
</dbReference>
<dbReference type="InterPro" id="IPR023932">
    <property type="entry name" value="CE1759_FMN_reduct"/>
</dbReference>
<dbReference type="NCBIfam" id="TIGR04037">
    <property type="entry name" value="LLM_duo_CE1759"/>
    <property type="match status" value="1"/>
</dbReference>
<dbReference type="Pfam" id="PF03358">
    <property type="entry name" value="FMN_red"/>
    <property type="match status" value="1"/>
</dbReference>
<protein>
    <submittedName>
        <fullName evidence="5">FMN reductase</fullName>
        <ecNumber evidence="5">1.5.1.-</ecNumber>
    </submittedName>
</protein>
<dbReference type="SUPFAM" id="SSF52218">
    <property type="entry name" value="Flavoproteins"/>
    <property type="match status" value="1"/>
</dbReference>
<dbReference type="Proteomes" id="UP001577267">
    <property type="component" value="Unassembled WGS sequence"/>
</dbReference>
<evidence type="ECO:0000313" key="6">
    <source>
        <dbReference type="Proteomes" id="UP001577267"/>
    </source>
</evidence>
<dbReference type="PANTHER" id="PTHR43408:SF2">
    <property type="entry name" value="FMN REDUCTASE (NADPH)"/>
    <property type="match status" value="1"/>
</dbReference>
<keyword evidence="6" id="KW-1185">Reference proteome</keyword>